<name>A0A1I1JGA5_NATHA</name>
<feature type="region of interest" description="Disordered" evidence="1">
    <location>
        <begin position="151"/>
        <end position="171"/>
    </location>
</feature>
<feature type="transmembrane region" description="Helical" evidence="2">
    <location>
        <begin position="106"/>
        <end position="128"/>
    </location>
</feature>
<evidence type="ECO:0000313" key="3">
    <source>
        <dbReference type="EMBL" id="SFC44993.1"/>
    </source>
</evidence>
<feature type="transmembrane region" description="Helical" evidence="2">
    <location>
        <begin position="35"/>
        <end position="52"/>
    </location>
</feature>
<feature type="transmembrane region" description="Helical" evidence="2">
    <location>
        <begin position="64"/>
        <end position="86"/>
    </location>
</feature>
<gene>
    <name evidence="3" type="ORF">SAMN05444422_108197</name>
</gene>
<dbReference type="OrthoDB" id="200315at2157"/>
<protein>
    <submittedName>
        <fullName evidence="3">Uncharacterized protein</fullName>
    </submittedName>
</protein>
<feature type="transmembrane region" description="Helical" evidence="2">
    <location>
        <begin position="12"/>
        <end position="29"/>
    </location>
</feature>
<evidence type="ECO:0000313" key="4">
    <source>
        <dbReference type="Proteomes" id="UP000199161"/>
    </source>
</evidence>
<dbReference type="EMBL" id="FOKW01000008">
    <property type="protein sequence ID" value="SFC44993.1"/>
    <property type="molecule type" value="Genomic_DNA"/>
</dbReference>
<organism evidence="3 4">
    <name type="scientific">Natronobacterium haloterrestre</name>
    <name type="common">Halobiforma haloterrestris</name>
    <dbReference type="NCBI Taxonomy" id="148448"/>
    <lineage>
        <taxon>Archaea</taxon>
        <taxon>Methanobacteriati</taxon>
        <taxon>Methanobacteriota</taxon>
        <taxon>Stenosarchaea group</taxon>
        <taxon>Halobacteria</taxon>
        <taxon>Halobacteriales</taxon>
        <taxon>Natrialbaceae</taxon>
        <taxon>Natronobacterium</taxon>
    </lineage>
</organism>
<dbReference type="RefSeq" id="WP_089789029.1">
    <property type="nucleotide sequence ID" value="NZ_FOKW01000008.1"/>
</dbReference>
<proteinExistence type="predicted"/>
<evidence type="ECO:0000256" key="1">
    <source>
        <dbReference type="SAM" id="MobiDB-lite"/>
    </source>
</evidence>
<keyword evidence="2" id="KW-0472">Membrane</keyword>
<sequence length="171" mass="18958">MLDRKIDVEPYVTHLMVAGAALWLGSLLLGVAGYWFEALLVTVFVFHPYFVVGAAHDHEISLKLLVYPLGVFTVLGLAGFGGAQYYSEAFMGQTPEFLITGMHPSFAAVFWLYWIGGFMSVNLAYGLYYREHFLPDGAWDEFLAELEEIEAEETAASESTSEPVAEATEVN</sequence>
<keyword evidence="2" id="KW-1133">Transmembrane helix</keyword>
<reference evidence="4" key="1">
    <citation type="submission" date="2016-10" db="EMBL/GenBank/DDBJ databases">
        <authorList>
            <person name="Varghese N."/>
            <person name="Submissions S."/>
        </authorList>
    </citation>
    <scope>NUCLEOTIDE SEQUENCE [LARGE SCALE GENOMIC DNA]</scope>
    <source>
        <strain evidence="4">DSM 13078</strain>
    </source>
</reference>
<evidence type="ECO:0000256" key="2">
    <source>
        <dbReference type="SAM" id="Phobius"/>
    </source>
</evidence>
<keyword evidence="4" id="KW-1185">Reference proteome</keyword>
<dbReference type="AlphaFoldDB" id="A0A1I1JGA5"/>
<feature type="compositionally biased region" description="Low complexity" evidence="1">
    <location>
        <begin position="156"/>
        <end position="171"/>
    </location>
</feature>
<dbReference type="Proteomes" id="UP000199161">
    <property type="component" value="Unassembled WGS sequence"/>
</dbReference>
<accession>A0A1I1JGA5</accession>
<keyword evidence="2" id="KW-0812">Transmembrane</keyword>